<keyword evidence="3" id="KW-1185">Reference proteome</keyword>
<accession>A0A5N6WDA6</accession>
<organism evidence="2 3">
    <name type="scientific">Aspergillus transmontanensis</name>
    <dbReference type="NCBI Taxonomy" id="1034304"/>
    <lineage>
        <taxon>Eukaryota</taxon>
        <taxon>Fungi</taxon>
        <taxon>Dikarya</taxon>
        <taxon>Ascomycota</taxon>
        <taxon>Pezizomycotina</taxon>
        <taxon>Eurotiomycetes</taxon>
        <taxon>Eurotiomycetidae</taxon>
        <taxon>Eurotiales</taxon>
        <taxon>Aspergillaceae</taxon>
        <taxon>Aspergillus</taxon>
        <taxon>Aspergillus subgen. Circumdati</taxon>
    </lineage>
</organism>
<gene>
    <name evidence="2" type="ORF">BDV41DRAFT_521645</name>
</gene>
<dbReference type="AlphaFoldDB" id="A0A5N6WDA6"/>
<keyword evidence="1" id="KW-0812">Transmembrane</keyword>
<name>A0A5N6WDA6_9EURO</name>
<evidence type="ECO:0000313" key="2">
    <source>
        <dbReference type="EMBL" id="KAE8318652.1"/>
    </source>
</evidence>
<keyword evidence="1" id="KW-0472">Membrane</keyword>
<reference evidence="3" key="1">
    <citation type="submission" date="2019-04" db="EMBL/GenBank/DDBJ databases">
        <title>Friends and foes A comparative genomics studyof 23 Aspergillus species from section Flavi.</title>
        <authorList>
            <consortium name="DOE Joint Genome Institute"/>
            <person name="Kjaerbolling I."/>
            <person name="Vesth T."/>
            <person name="Frisvad J.C."/>
            <person name="Nybo J.L."/>
            <person name="Theobald S."/>
            <person name="Kildgaard S."/>
            <person name="Isbrandt T."/>
            <person name="Kuo A."/>
            <person name="Sato A."/>
            <person name="Lyhne E.K."/>
            <person name="Kogle M.E."/>
            <person name="Wiebenga A."/>
            <person name="Kun R.S."/>
            <person name="Lubbers R.J."/>
            <person name="Makela M.R."/>
            <person name="Barry K."/>
            <person name="Chovatia M."/>
            <person name="Clum A."/>
            <person name="Daum C."/>
            <person name="Haridas S."/>
            <person name="He G."/>
            <person name="LaButti K."/>
            <person name="Lipzen A."/>
            <person name="Mondo S."/>
            <person name="Riley R."/>
            <person name="Salamov A."/>
            <person name="Simmons B.A."/>
            <person name="Magnuson J.K."/>
            <person name="Henrissat B."/>
            <person name="Mortensen U.H."/>
            <person name="Larsen T.O."/>
            <person name="Devries R.P."/>
            <person name="Grigoriev I.V."/>
            <person name="Machida M."/>
            <person name="Baker S.E."/>
            <person name="Andersen M.R."/>
        </authorList>
    </citation>
    <scope>NUCLEOTIDE SEQUENCE [LARGE SCALE GENOMIC DNA]</scope>
    <source>
        <strain evidence="3">CBS 130015</strain>
    </source>
</reference>
<proteinExistence type="predicted"/>
<protein>
    <submittedName>
        <fullName evidence="2">Uncharacterized protein</fullName>
    </submittedName>
</protein>
<keyword evidence="1" id="KW-1133">Transmembrane helix</keyword>
<dbReference type="Proteomes" id="UP000325433">
    <property type="component" value="Unassembled WGS sequence"/>
</dbReference>
<evidence type="ECO:0000256" key="1">
    <source>
        <dbReference type="SAM" id="Phobius"/>
    </source>
</evidence>
<feature type="transmembrane region" description="Helical" evidence="1">
    <location>
        <begin position="30"/>
        <end position="49"/>
    </location>
</feature>
<sequence>MQRFIKILRLLLAFCLSLFFFVGPTISSVVLKHISSLAILSTLAFYILLTPGMQRNPCRYVGCHTTLNSVNLLYSRKVPHSFEMFSGVDQRNKGNIRCSIMLVSS</sequence>
<evidence type="ECO:0000313" key="3">
    <source>
        <dbReference type="Proteomes" id="UP000325433"/>
    </source>
</evidence>
<dbReference type="EMBL" id="ML738296">
    <property type="protein sequence ID" value="KAE8318652.1"/>
    <property type="molecule type" value="Genomic_DNA"/>
</dbReference>
<feature type="transmembrane region" description="Helical" evidence="1">
    <location>
        <begin position="7"/>
        <end position="24"/>
    </location>
</feature>